<evidence type="ECO:0000313" key="3">
    <source>
        <dbReference type="Proteomes" id="UP000830055"/>
    </source>
</evidence>
<keyword evidence="1" id="KW-0472">Membrane</keyword>
<name>A0ABM7W4K4_9BACT</name>
<feature type="transmembrane region" description="Helical" evidence="1">
    <location>
        <begin position="175"/>
        <end position="197"/>
    </location>
</feature>
<evidence type="ECO:0000313" key="2">
    <source>
        <dbReference type="EMBL" id="BDD85831.1"/>
    </source>
</evidence>
<dbReference type="InterPro" id="IPR052020">
    <property type="entry name" value="Cyclic_di-GMP/3'3'-cGAMP_PDE"/>
</dbReference>
<dbReference type="RefSeq" id="WP_284152959.1">
    <property type="nucleotide sequence ID" value="NZ_AP025516.1"/>
</dbReference>
<dbReference type="Pfam" id="PF13487">
    <property type="entry name" value="HD_5"/>
    <property type="match status" value="1"/>
</dbReference>
<protein>
    <recommendedName>
        <fullName evidence="4">HD domain-containing protein</fullName>
    </recommendedName>
</protein>
<dbReference type="Proteomes" id="UP000830055">
    <property type="component" value="Chromosome"/>
</dbReference>
<sequence length="425" mass="47608">MKPLVFKREIHFRLIRRIALVGLLALLFGTVALLWLEYHRLHDLMLNNAKRESGLFTAILLQSAKEPAAIPPTVRDHLLHEAFQQTNFVTVEITTTDQHPLFDAARADGAPQFRQPDDAGRVPVVATEEKDQVHFLDNRFYLTFATLLRDPHGRHTIALLDALYRLSLTDLKNRATTVALGFGVLTATVILCCLFLYPGMLFLQHRIITGSGAATRANGFLLTWLATAMSACDGTVSRHHHLRVVIYAVRLAEKQHVSRIATRGMVQAALLRDLERLDQPANLQQAGDSSQQDKQLIAAHRQFAQKIKQQRWFAEAEPVIRAMHERYDGSGYPAGLQGESIPMGARILAIADHFDRLTVPGAVQDPRDLEGALHCLERESATRFDPVLVASFTAVAPRIYQRLVEADEAHLNRLFAEIIHGYLPS</sequence>
<keyword evidence="1" id="KW-0812">Transmembrane</keyword>
<dbReference type="Gene3D" id="1.10.3210.10">
    <property type="entry name" value="Hypothetical protein af1432"/>
    <property type="match status" value="1"/>
</dbReference>
<reference evidence="2 3" key="1">
    <citation type="submission" date="2022-01" db="EMBL/GenBank/DDBJ databases">
        <title>Desulfofustis limnae sp. nov., a novel mesophilic sulfate-reducing bacterium isolated from marsh soil.</title>
        <authorList>
            <person name="Watanabe M."/>
            <person name="Takahashi A."/>
            <person name="Kojima H."/>
            <person name="Fukui M."/>
        </authorList>
    </citation>
    <scope>NUCLEOTIDE SEQUENCE [LARGE SCALE GENOMIC DNA]</scope>
    <source>
        <strain evidence="2 3">PPLL</strain>
    </source>
</reference>
<evidence type="ECO:0008006" key="4">
    <source>
        <dbReference type="Google" id="ProtNLM"/>
    </source>
</evidence>
<dbReference type="PANTHER" id="PTHR45228">
    <property type="entry name" value="CYCLIC DI-GMP PHOSPHODIESTERASE TM_0186-RELATED"/>
    <property type="match status" value="1"/>
</dbReference>
<dbReference type="EMBL" id="AP025516">
    <property type="protein sequence ID" value="BDD85831.1"/>
    <property type="molecule type" value="Genomic_DNA"/>
</dbReference>
<gene>
    <name evidence="2" type="ORF">DPPLL_01960</name>
</gene>
<dbReference type="CDD" id="cd00077">
    <property type="entry name" value="HDc"/>
    <property type="match status" value="1"/>
</dbReference>
<dbReference type="InterPro" id="IPR003607">
    <property type="entry name" value="HD/PDEase_dom"/>
</dbReference>
<keyword evidence="3" id="KW-1185">Reference proteome</keyword>
<dbReference type="SUPFAM" id="SSF109604">
    <property type="entry name" value="HD-domain/PDEase-like"/>
    <property type="match status" value="1"/>
</dbReference>
<accession>A0ABM7W4K4</accession>
<evidence type="ECO:0000256" key="1">
    <source>
        <dbReference type="SAM" id="Phobius"/>
    </source>
</evidence>
<feature type="transmembrane region" description="Helical" evidence="1">
    <location>
        <begin position="18"/>
        <end position="36"/>
    </location>
</feature>
<proteinExistence type="predicted"/>
<keyword evidence="1" id="KW-1133">Transmembrane helix</keyword>
<organism evidence="2 3">
    <name type="scientific">Desulfofustis limnaeus</name>
    <dbReference type="NCBI Taxonomy" id="2740163"/>
    <lineage>
        <taxon>Bacteria</taxon>
        <taxon>Pseudomonadati</taxon>
        <taxon>Thermodesulfobacteriota</taxon>
        <taxon>Desulfobulbia</taxon>
        <taxon>Desulfobulbales</taxon>
        <taxon>Desulfocapsaceae</taxon>
        <taxon>Desulfofustis</taxon>
    </lineage>
</organism>